<dbReference type="Pfam" id="PF04956">
    <property type="entry name" value="TrbC"/>
    <property type="match status" value="1"/>
</dbReference>
<dbReference type="OrthoDB" id="9814329at2"/>
<keyword evidence="1" id="KW-0472">Membrane</keyword>
<feature type="signal peptide" evidence="2">
    <location>
        <begin position="1"/>
        <end position="27"/>
    </location>
</feature>
<evidence type="ECO:0000256" key="2">
    <source>
        <dbReference type="SAM" id="SignalP"/>
    </source>
</evidence>
<evidence type="ECO:0000313" key="4">
    <source>
        <dbReference type="Proteomes" id="UP000255328"/>
    </source>
</evidence>
<feature type="transmembrane region" description="Helical" evidence="1">
    <location>
        <begin position="80"/>
        <end position="100"/>
    </location>
</feature>
<protein>
    <submittedName>
        <fullName evidence="3">Conjugal transfer protein TrbC</fullName>
    </submittedName>
</protein>
<dbReference type="AlphaFoldDB" id="A0A377GPR3"/>
<gene>
    <name evidence="3" type="ORF">NCTC10723_00073</name>
</gene>
<evidence type="ECO:0000256" key="1">
    <source>
        <dbReference type="SAM" id="Phobius"/>
    </source>
</evidence>
<dbReference type="InterPro" id="IPR007039">
    <property type="entry name" value="TrbC/VirB2"/>
</dbReference>
<dbReference type="RefSeq" id="WP_115268258.1">
    <property type="nucleotide sequence ID" value="NZ_UGGU01000002.1"/>
</dbReference>
<sequence length="106" mass="11200">MKKIIKKNLKIFLLLLAIIAISSSSFASATDLPWEGPLDKLLKSFTGPVARAVSIIAVVACGGMVAFGEAGSAMKRMLNIVFGISIVFAAVTWVPTFFGFTGSALF</sequence>
<keyword evidence="2" id="KW-0732">Signal</keyword>
<keyword evidence="4" id="KW-1185">Reference proteome</keyword>
<dbReference type="EMBL" id="UGGU01000002">
    <property type="protein sequence ID" value="STO28762.1"/>
    <property type="molecule type" value="Genomic_DNA"/>
</dbReference>
<dbReference type="Proteomes" id="UP000255328">
    <property type="component" value="Unassembled WGS sequence"/>
</dbReference>
<accession>A0A377GPR3</accession>
<reference evidence="3 4" key="1">
    <citation type="submission" date="2018-06" db="EMBL/GenBank/DDBJ databases">
        <authorList>
            <consortium name="Pathogen Informatics"/>
            <person name="Doyle S."/>
        </authorList>
    </citation>
    <scope>NUCLEOTIDE SEQUENCE [LARGE SCALE GENOMIC DNA]</scope>
    <source>
        <strain evidence="3 4">NCTC10723</strain>
    </source>
</reference>
<organism evidence="3 4">
    <name type="scientific">Fusobacterium necrogenes</name>
    <dbReference type="NCBI Taxonomy" id="858"/>
    <lineage>
        <taxon>Bacteria</taxon>
        <taxon>Fusobacteriati</taxon>
        <taxon>Fusobacteriota</taxon>
        <taxon>Fusobacteriia</taxon>
        <taxon>Fusobacteriales</taxon>
        <taxon>Fusobacteriaceae</taxon>
        <taxon>Fusobacterium</taxon>
    </lineage>
</organism>
<evidence type="ECO:0000313" key="3">
    <source>
        <dbReference type="EMBL" id="STO28762.1"/>
    </source>
</evidence>
<feature type="chain" id="PRO_5017053856" evidence="2">
    <location>
        <begin position="28"/>
        <end position="106"/>
    </location>
</feature>
<proteinExistence type="predicted"/>
<feature type="transmembrane region" description="Helical" evidence="1">
    <location>
        <begin position="45"/>
        <end position="68"/>
    </location>
</feature>
<keyword evidence="1" id="KW-1133">Transmembrane helix</keyword>
<name>A0A377GPR3_9FUSO</name>
<keyword evidence="1" id="KW-0812">Transmembrane</keyword>